<dbReference type="SUPFAM" id="SSF56645">
    <property type="entry name" value="Acyl-CoA dehydrogenase NM domain-like"/>
    <property type="match status" value="1"/>
</dbReference>
<comment type="caution">
    <text evidence="2">The sequence shown here is derived from an EMBL/GenBank/DDBJ whole genome shotgun (WGS) entry which is preliminary data.</text>
</comment>
<feature type="domain" description="Acyl-CoA dehydrogenase/oxidase N-terminal" evidence="1">
    <location>
        <begin position="27"/>
        <end position="104"/>
    </location>
</feature>
<dbReference type="PANTHER" id="PTHR42803">
    <property type="entry name" value="ACYL-COA DEHYDROGENASE"/>
    <property type="match status" value="1"/>
</dbReference>
<gene>
    <name evidence="2" type="ORF">EIZ48_29105</name>
</gene>
<evidence type="ECO:0000313" key="3">
    <source>
        <dbReference type="Proteomes" id="UP000738517"/>
    </source>
</evidence>
<dbReference type="RefSeq" id="WP_192928774.1">
    <property type="nucleotide sequence ID" value="NZ_RSEJ01000399.1"/>
</dbReference>
<feature type="non-terminal residue" evidence="2">
    <location>
        <position position="1"/>
    </location>
</feature>
<keyword evidence="3" id="KW-1185">Reference proteome</keyword>
<evidence type="ECO:0000259" key="1">
    <source>
        <dbReference type="Pfam" id="PF02771"/>
    </source>
</evidence>
<dbReference type="InterPro" id="IPR009100">
    <property type="entry name" value="AcylCoA_DH/oxidase_NM_dom_sf"/>
</dbReference>
<dbReference type="Pfam" id="PF02771">
    <property type="entry name" value="Acyl-CoA_dh_N"/>
    <property type="match status" value="1"/>
</dbReference>
<name>A0ABW9YR75_9GAMM</name>
<organism evidence="2 3">
    <name type="scientific">Photobacterium alginatilyticum</name>
    <dbReference type="NCBI Taxonomy" id="1775171"/>
    <lineage>
        <taxon>Bacteria</taxon>
        <taxon>Pseudomonadati</taxon>
        <taxon>Pseudomonadota</taxon>
        <taxon>Gammaproteobacteria</taxon>
        <taxon>Vibrionales</taxon>
        <taxon>Vibrionaceae</taxon>
        <taxon>Photobacterium</taxon>
    </lineage>
</organism>
<feature type="non-terminal residue" evidence="2">
    <location>
        <position position="121"/>
    </location>
</feature>
<dbReference type="PANTHER" id="PTHR42803:SF1">
    <property type="entry name" value="BROAD-SPECIFICITY LINEAR ACYL-COA DEHYDROGENASE FADE5"/>
    <property type="match status" value="1"/>
</dbReference>
<protein>
    <submittedName>
        <fullName evidence="2">Acyl-CoA dehydrogenase</fullName>
    </submittedName>
</protein>
<dbReference type="Gene3D" id="1.10.540.10">
    <property type="entry name" value="Acyl-CoA dehydrogenase/oxidase, N-terminal domain"/>
    <property type="match status" value="1"/>
</dbReference>
<dbReference type="Gene3D" id="2.40.110.10">
    <property type="entry name" value="Butyryl-CoA Dehydrogenase, subunit A, domain 2"/>
    <property type="match status" value="1"/>
</dbReference>
<sequence length="121" mass="13405">LWENAEEVDHEGPEVIDGHVKYARGTQENHDVLTQAGLYGMSLPREYNGLNFPIVPYVMAAELVSRGDSGFANIWGLQDCAETIHEFASEEQKQQYLTRAAKGDTYAMDLTEPDAGSDLQA</sequence>
<dbReference type="InterPro" id="IPR046373">
    <property type="entry name" value="Acyl-CoA_Oxase/DH_mid-dom_sf"/>
</dbReference>
<dbReference type="Proteomes" id="UP000738517">
    <property type="component" value="Unassembled WGS sequence"/>
</dbReference>
<reference evidence="2 3" key="1">
    <citation type="journal article" date="2017" name="Int. J. Syst. Evol. Microbiol.">
        <title>Photobacterium alginatilyticum sp. nov., a marine bacterium isolated from bottom seawater.</title>
        <authorList>
            <person name="Wang X."/>
            <person name="Wang Y."/>
            <person name="Yang X."/>
            <person name="Sun H."/>
            <person name="Li B."/>
            <person name="Zhang X.H."/>
        </authorList>
    </citation>
    <scope>NUCLEOTIDE SEQUENCE [LARGE SCALE GENOMIC DNA]</scope>
    <source>
        <strain evidence="2 3">P03D4</strain>
    </source>
</reference>
<dbReference type="InterPro" id="IPR052166">
    <property type="entry name" value="Diverse_Acyl-CoA_DH"/>
</dbReference>
<evidence type="ECO:0000313" key="2">
    <source>
        <dbReference type="EMBL" id="NBI56469.1"/>
    </source>
</evidence>
<dbReference type="InterPro" id="IPR037069">
    <property type="entry name" value="AcylCoA_DH/ox_N_sf"/>
</dbReference>
<accession>A0ABW9YR75</accession>
<dbReference type="InterPro" id="IPR013786">
    <property type="entry name" value="AcylCoA_DH/ox_N"/>
</dbReference>
<proteinExistence type="predicted"/>
<dbReference type="EMBL" id="RSEJ01000399">
    <property type="protein sequence ID" value="NBI56469.1"/>
    <property type="molecule type" value="Genomic_DNA"/>
</dbReference>